<dbReference type="InterPro" id="IPR036390">
    <property type="entry name" value="WH_DNA-bd_sf"/>
</dbReference>
<dbReference type="SUPFAM" id="SSF46785">
    <property type="entry name" value="Winged helix' DNA-binding domain"/>
    <property type="match status" value="1"/>
</dbReference>
<dbReference type="InterPro" id="IPR015797">
    <property type="entry name" value="NUDIX_hydrolase-like_dom_sf"/>
</dbReference>
<dbReference type="OrthoDB" id="9786141at2"/>
<protein>
    <recommendedName>
        <fullName evidence="1">NrtR DNA-binding winged helix domain-containing protein</fullName>
    </recommendedName>
</protein>
<reference evidence="3" key="1">
    <citation type="submission" date="2016-10" db="EMBL/GenBank/DDBJ databases">
        <authorList>
            <person name="Varghese N."/>
            <person name="Submissions S."/>
        </authorList>
    </citation>
    <scope>NUCLEOTIDE SEQUENCE [LARGE SCALE GENOMIC DNA]</scope>
    <source>
        <strain evidence="3">DSM 18733</strain>
    </source>
</reference>
<dbReference type="Pfam" id="PF21906">
    <property type="entry name" value="WHD_NrtR"/>
    <property type="match status" value="1"/>
</dbReference>
<dbReference type="AlphaFoldDB" id="A0A1H7R7X7"/>
<dbReference type="SUPFAM" id="SSF55811">
    <property type="entry name" value="Nudix"/>
    <property type="match status" value="1"/>
</dbReference>
<dbReference type="Gene3D" id="1.10.10.10">
    <property type="entry name" value="Winged helix-like DNA-binding domain superfamily/Winged helix DNA-binding domain"/>
    <property type="match status" value="1"/>
</dbReference>
<dbReference type="InterPro" id="IPR054105">
    <property type="entry name" value="WHD_NrtR"/>
</dbReference>
<dbReference type="Gene3D" id="3.90.79.10">
    <property type="entry name" value="Nucleoside Triphosphate Pyrophosphohydrolase"/>
    <property type="match status" value="1"/>
</dbReference>
<dbReference type="CDD" id="cd18873">
    <property type="entry name" value="NUDIX_NadM_like"/>
    <property type="match status" value="1"/>
</dbReference>
<dbReference type="PANTHER" id="PTHR43736">
    <property type="entry name" value="ADP-RIBOSE PYROPHOSPHATASE"/>
    <property type="match status" value="1"/>
</dbReference>
<organism evidence="2 3">
    <name type="scientific">Olivibacter domesticus</name>
    <name type="common">Pseudosphingobacterium domesticum</name>
    <dbReference type="NCBI Taxonomy" id="407022"/>
    <lineage>
        <taxon>Bacteria</taxon>
        <taxon>Pseudomonadati</taxon>
        <taxon>Bacteroidota</taxon>
        <taxon>Sphingobacteriia</taxon>
        <taxon>Sphingobacteriales</taxon>
        <taxon>Sphingobacteriaceae</taxon>
        <taxon>Olivibacter</taxon>
    </lineage>
</organism>
<evidence type="ECO:0000313" key="2">
    <source>
        <dbReference type="EMBL" id="SEL56386.1"/>
    </source>
</evidence>
<dbReference type="RefSeq" id="WP_093325552.1">
    <property type="nucleotide sequence ID" value="NZ_FOAF01000002.1"/>
</dbReference>
<sequence length="254" mass="29744">MEPAKPNSTIDDLFNHPERFLPSVSVKCAIFSFQAGELLVLLLKPSNTSRWALPGGLIYNDEDIDDAVKRVLYDSTLLNDLFFKPFDAFGKVNRQGNQSLQAHHEDSVADLMTKRYITIGYYALVEFQKVISMNNDISLEYSWYRLNEIPDLICDHNQIIEKALQTLHYHIHYQPICYNLLPVKFPLRDLQVIYETILGRHFDRANFQRTMLATNTLERQDKHYSGKSHRAPFLYSFRKNEYFTSLKEAMNRVR</sequence>
<accession>A0A1H7R7X7</accession>
<dbReference type="EMBL" id="FOAF01000002">
    <property type="protein sequence ID" value="SEL56386.1"/>
    <property type="molecule type" value="Genomic_DNA"/>
</dbReference>
<keyword evidence="3" id="KW-1185">Reference proteome</keyword>
<proteinExistence type="predicted"/>
<dbReference type="PANTHER" id="PTHR43736:SF4">
    <property type="entry name" value="SLR1690 PROTEIN"/>
    <property type="match status" value="1"/>
</dbReference>
<dbReference type="STRING" id="407022.SAMN05661044_02882"/>
<gene>
    <name evidence="2" type="ORF">SAMN05661044_02882</name>
</gene>
<evidence type="ECO:0000313" key="3">
    <source>
        <dbReference type="Proteomes" id="UP000199421"/>
    </source>
</evidence>
<feature type="domain" description="NrtR DNA-binding winged helix" evidence="1">
    <location>
        <begin position="178"/>
        <end position="237"/>
    </location>
</feature>
<evidence type="ECO:0000259" key="1">
    <source>
        <dbReference type="Pfam" id="PF21906"/>
    </source>
</evidence>
<dbReference type="Proteomes" id="UP000199421">
    <property type="component" value="Unassembled WGS sequence"/>
</dbReference>
<dbReference type="InterPro" id="IPR036388">
    <property type="entry name" value="WH-like_DNA-bd_sf"/>
</dbReference>
<name>A0A1H7R7X7_OLID1</name>